<keyword evidence="1" id="KW-0175">Coiled coil</keyword>
<sequence>MSQLSLEERLNRLKDKYLSSKNQEFSNVHSSKVKKKKKKLIILEKERCRCRLEREDTKKIDDKIEKLKKELIDVMKEE</sequence>
<dbReference type="RefSeq" id="WP_000080857.1">
    <property type="nucleotide sequence ID" value="NZ_BCNI01000001.1"/>
</dbReference>
<feature type="coiled-coil region" evidence="1">
    <location>
        <begin position="50"/>
        <end position="77"/>
    </location>
</feature>
<dbReference type="AlphaFoldDB" id="A0A0E1EJS5"/>
<name>A0A0E1EJS5_STRAG</name>
<evidence type="ECO:0000256" key="1">
    <source>
        <dbReference type="SAM" id="Coils"/>
    </source>
</evidence>
<protein>
    <submittedName>
        <fullName evidence="2">Uncharacterized protein</fullName>
    </submittedName>
</protein>
<reference evidence="2 3" key="1">
    <citation type="journal article" date="2016" name="Sci. Rep.">
        <title>Serotype IV Streptococcus agalactiae ST-452 has arisen from large genomic recombination events between CC23 and the hypervirulent CC17 lineages.</title>
        <authorList>
            <person name="Campisi E."/>
            <person name="Rinaudo C.D."/>
            <person name="Donati C."/>
            <person name="Barucco M."/>
            <person name="Torricelli G."/>
            <person name="Edwards M.S."/>
            <person name="Baker C.J."/>
            <person name="Margarit I."/>
            <person name="Rosini R."/>
        </authorList>
    </citation>
    <scope>NUCLEOTIDE SEQUENCE [LARGE SCALE GENOMIC DNA]</scope>
    <source>
        <strain evidence="2 3">CZ-PW-140</strain>
    </source>
</reference>
<dbReference type="Proteomes" id="UP000093122">
    <property type="component" value="Unassembled WGS sequence"/>
</dbReference>
<evidence type="ECO:0000313" key="2">
    <source>
        <dbReference type="EMBL" id="OCM71572.1"/>
    </source>
</evidence>
<proteinExistence type="predicted"/>
<dbReference type="KEGG" id="sage:EN72_09930"/>
<comment type="caution">
    <text evidence="2">The sequence shown here is derived from an EMBL/GenBank/DDBJ whole genome shotgun (WGS) entry which is preliminary data.</text>
</comment>
<gene>
    <name evidence="2" type="ORF">AX245_10225</name>
</gene>
<organism evidence="2 3">
    <name type="scientific">Streptococcus agalactiae</name>
    <dbReference type="NCBI Taxonomy" id="1311"/>
    <lineage>
        <taxon>Bacteria</taxon>
        <taxon>Bacillati</taxon>
        <taxon>Bacillota</taxon>
        <taxon>Bacilli</taxon>
        <taxon>Lactobacillales</taxon>
        <taxon>Streptococcaceae</taxon>
        <taxon>Streptococcus</taxon>
    </lineage>
</organism>
<dbReference type="EMBL" id="MAWT01000022">
    <property type="protein sequence ID" value="OCM71572.1"/>
    <property type="molecule type" value="Genomic_DNA"/>
</dbReference>
<evidence type="ECO:0000313" key="3">
    <source>
        <dbReference type="Proteomes" id="UP000093122"/>
    </source>
</evidence>
<accession>A0A0E1EJS5</accession>